<evidence type="ECO:0000256" key="1">
    <source>
        <dbReference type="SAM" id="SignalP"/>
    </source>
</evidence>
<evidence type="ECO:0000313" key="2">
    <source>
        <dbReference type="EMBL" id="KAG0645116.1"/>
    </source>
</evidence>
<name>A0A9P6SK44_9HELO</name>
<dbReference type="EMBL" id="VNKQ01000020">
    <property type="protein sequence ID" value="KAG0645116.1"/>
    <property type="molecule type" value="Genomic_DNA"/>
</dbReference>
<keyword evidence="3" id="KW-1185">Reference proteome</keyword>
<proteinExistence type="predicted"/>
<dbReference type="Proteomes" id="UP000785200">
    <property type="component" value="Unassembled WGS sequence"/>
</dbReference>
<reference evidence="2" key="1">
    <citation type="submission" date="2019-07" db="EMBL/GenBank/DDBJ databases">
        <title>Hyphodiscus hymeniophilus genome sequencing and assembly.</title>
        <authorList>
            <person name="Kramer G."/>
            <person name="Nodwell J."/>
        </authorList>
    </citation>
    <scope>NUCLEOTIDE SEQUENCE</scope>
    <source>
        <strain evidence="2">ATCC 34498</strain>
    </source>
</reference>
<comment type="caution">
    <text evidence="2">The sequence shown here is derived from an EMBL/GenBank/DDBJ whole genome shotgun (WGS) entry which is preliminary data.</text>
</comment>
<organism evidence="2 3">
    <name type="scientific">Hyphodiscus hymeniophilus</name>
    <dbReference type="NCBI Taxonomy" id="353542"/>
    <lineage>
        <taxon>Eukaryota</taxon>
        <taxon>Fungi</taxon>
        <taxon>Dikarya</taxon>
        <taxon>Ascomycota</taxon>
        <taxon>Pezizomycotina</taxon>
        <taxon>Leotiomycetes</taxon>
        <taxon>Helotiales</taxon>
        <taxon>Hyphodiscaceae</taxon>
        <taxon>Hyphodiscus</taxon>
    </lineage>
</organism>
<dbReference type="OrthoDB" id="3556547at2759"/>
<protein>
    <submittedName>
        <fullName evidence="2">Uncharacterized protein</fullName>
    </submittedName>
</protein>
<accession>A0A9P6SK44</accession>
<dbReference type="AlphaFoldDB" id="A0A9P6SK44"/>
<gene>
    <name evidence="2" type="ORF">D0Z07_9111</name>
</gene>
<feature type="signal peptide" evidence="1">
    <location>
        <begin position="1"/>
        <end position="16"/>
    </location>
</feature>
<feature type="chain" id="PRO_5040202082" evidence="1">
    <location>
        <begin position="17"/>
        <end position="169"/>
    </location>
</feature>
<evidence type="ECO:0000313" key="3">
    <source>
        <dbReference type="Proteomes" id="UP000785200"/>
    </source>
</evidence>
<keyword evidence="1" id="KW-0732">Signal</keyword>
<sequence length="169" mass="17135">MKFIILATSIAQATLALCSVDDTKTTIDVASAISSFYPSSTPSLNGAQSTSLAKALLSVESSWYDTPAYTSAQAAIYSAAPSSVQKSIESSGYLYNDLTSQDWYTKSVPHAVQTAVAGEIKAFDSAAEKIIGTATSSSSKGVGARARARATGLGVAGVVGVVGGVLAAL</sequence>